<feature type="transmembrane region" description="Helical" evidence="7">
    <location>
        <begin position="28"/>
        <end position="49"/>
    </location>
</feature>
<feature type="transmembrane region" description="Helical" evidence="7">
    <location>
        <begin position="139"/>
        <end position="164"/>
    </location>
</feature>
<feature type="transmembrane region" description="Helical" evidence="7">
    <location>
        <begin position="78"/>
        <end position="97"/>
    </location>
</feature>
<dbReference type="Pfam" id="PF02554">
    <property type="entry name" value="CstA"/>
    <property type="match status" value="1"/>
</dbReference>
<comment type="similarity">
    <text evidence="2">Belongs to the peptide transporter carbon starvation (CstA) (TC 2.A.114) family.</text>
</comment>
<dbReference type="EMBL" id="DRBW01000171">
    <property type="protein sequence ID" value="HDM90423.1"/>
    <property type="molecule type" value="Genomic_DNA"/>
</dbReference>
<keyword evidence="6 7" id="KW-0472">Membrane</keyword>
<feature type="transmembrane region" description="Helical" evidence="7">
    <location>
        <begin position="176"/>
        <end position="197"/>
    </location>
</feature>
<dbReference type="GO" id="GO:0009267">
    <property type="term" value="P:cellular response to starvation"/>
    <property type="evidence" value="ECO:0007669"/>
    <property type="project" value="InterPro"/>
</dbReference>
<dbReference type="InterPro" id="IPR003706">
    <property type="entry name" value="CstA_N"/>
</dbReference>
<reference evidence="9" key="1">
    <citation type="journal article" date="2020" name="mSystems">
        <title>Genome- and Community-Level Interaction Insights into Carbon Utilization and Element Cycling Functions of Hydrothermarchaeota in Hydrothermal Sediment.</title>
        <authorList>
            <person name="Zhou Z."/>
            <person name="Liu Y."/>
            <person name="Xu W."/>
            <person name="Pan J."/>
            <person name="Luo Z.H."/>
            <person name="Li M."/>
        </authorList>
    </citation>
    <scope>NUCLEOTIDE SEQUENCE [LARGE SCALE GENOMIC DNA]</scope>
    <source>
        <strain evidence="9">HyVt-237</strain>
    </source>
</reference>
<gene>
    <name evidence="9" type="ORF">ENG67_04350</name>
</gene>
<keyword evidence="3" id="KW-1003">Cell membrane</keyword>
<sequence>METIGKIGGPIGIFSKSYGLAVNKALRLPLATVVIFANLWVVSFALTTLDTTNRLGRFAWTEILDPLRKKSASLYRILSNKWIASLFVATLGIWLAWGGAWKVIWPAFGGTNQMLASIALMTVSLWVVKELNASLKQRLQVIIPAFLLWGTILAALLWYLIAAIPVYHTKNPTQSYLIGAIVVIEIILNLMLLSEYFRASRRKS</sequence>
<evidence type="ECO:0000256" key="6">
    <source>
        <dbReference type="ARBA" id="ARBA00023136"/>
    </source>
</evidence>
<dbReference type="PANTHER" id="PTHR30252:SF0">
    <property type="entry name" value="PEPTIDE TRANSPORTER CSTA"/>
    <property type="match status" value="1"/>
</dbReference>
<evidence type="ECO:0000256" key="2">
    <source>
        <dbReference type="ARBA" id="ARBA00007755"/>
    </source>
</evidence>
<evidence type="ECO:0000256" key="7">
    <source>
        <dbReference type="SAM" id="Phobius"/>
    </source>
</evidence>
<name>A0A7C1BE74_UNCW3</name>
<protein>
    <recommendedName>
        <fullName evidence="8">CstA N-terminal domain-containing protein</fullName>
    </recommendedName>
</protein>
<organism evidence="9">
    <name type="scientific">candidate division WOR-3 bacterium</name>
    <dbReference type="NCBI Taxonomy" id="2052148"/>
    <lineage>
        <taxon>Bacteria</taxon>
        <taxon>Bacteria division WOR-3</taxon>
    </lineage>
</organism>
<dbReference type="AlphaFoldDB" id="A0A7C1BE74"/>
<accession>A0A7C1BE74</accession>
<evidence type="ECO:0000256" key="1">
    <source>
        <dbReference type="ARBA" id="ARBA00004651"/>
    </source>
</evidence>
<keyword evidence="5 7" id="KW-1133">Transmembrane helix</keyword>
<comment type="caution">
    <text evidence="9">The sequence shown here is derived from an EMBL/GenBank/DDBJ whole genome shotgun (WGS) entry which is preliminary data.</text>
</comment>
<evidence type="ECO:0000256" key="5">
    <source>
        <dbReference type="ARBA" id="ARBA00022989"/>
    </source>
</evidence>
<feature type="domain" description="CstA N-terminal" evidence="8">
    <location>
        <begin position="3"/>
        <end position="149"/>
    </location>
</feature>
<keyword evidence="4 7" id="KW-0812">Transmembrane</keyword>
<feature type="transmembrane region" description="Helical" evidence="7">
    <location>
        <begin position="103"/>
        <end position="127"/>
    </location>
</feature>
<dbReference type="InterPro" id="IPR051605">
    <property type="entry name" value="CstA"/>
</dbReference>
<evidence type="ECO:0000256" key="4">
    <source>
        <dbReference type="ARBA" id="ARBA00022692"/>
    </source>
</evidence>
<dbReference type="Proteomes" id="UP000885931">
    <property type="component" value="Unassembled WGS sequence"/>
</dbReference>
<evidence type="ECO:0000259" key="8">
    <source>
        <dbReference type="Pfam" id="PF02554"/>
    </source>
</evidence>
<dbReference type="GO" id="GO:0005886">
    <property type="term" value="C:plasma membrane"/>
    <property type="evidence" value="ECO:0007669"/>
    <property type="project" value="UniProtKB-SubCell"/>
</dbReference>
<evidence type="ECO:0000256" key="3">
    <source>
        <dbReference type="ARBA" id="ARBA00022475"/>
    </source>
</evidence>
<dbReference type="PANTHER" id="PTHR30252">
    <property type="entry name" value="INNER MEMBRANE PEPTIDE TRANSPORTER"/>
    <property type="match status" value="1"/>
</dbReference>
<proteinExistence type="inferred from homology"/>
<comment type="subcellular location">
    <subcellularLocation>
        <location evidence="1">Cell membrane</location>
        <topology evidence="1">Multi-pass membrane protein</topology>
    </subcellularLocation>
</comment>
<evidence type="ECO:0000313" key="9">
    <source>
        <dbReference type="EMBL" id="HDM90423.1"/>
    </source>
</evidence>